<name>A0A7H2PW48_9GAMM</name>
<organism evidence="3 4">
    <name type="scientific">Acinetobacter seifertii</name>
    <dbReference type="NCBI Taxonomy" id="1530123"/>
    <lineage>
        <taxon>Bacteria</taxon>
        <taxon>Pseudomonadati</taxon>
        <taxon>Pseudomonadota</taxon>
        <taxon>Gammaproteobacteria</taxon>
        <taxon>Moraxellales</taxon>
        <taxon>Moraxellaceae</taxon>
        <taxon>Acinetobacter</taxon>
        <taxon>Acinetobacter calcoaceticus/baumannii complex</taxon>
    </lineage>
</organism>
<dbReference type="EMBL" id="CP061561">
    <property type="protein sequence ID" value="QNX07081.1"/>
    <property type="molecule type" value="Genomic_DNA"/>
</dbReference>
<evidence type="ECO:0000313" key="3">
    <source>
        <dbReference type="EMBL" id="QNX07081.1"/>
    </source>
</evidence>
<dbReference type="Proteomes" id="UP000516862">
    <property type="component" value="Chromosome"/>
</dbReference>
<evidence type="ECO:0000313" key="2">
    <source>
        <dbReference type="EMBL" id="QNX07067.1"/>
    </source>
</evidence>
<evidence type="ECO:0000313" key="4">
    <source>
        <dbReference type="Proteomes" id="UP000516862"/>
    </source>
</evidence>
<evidence type="ECO:0000256" key="1">
    <source>
        <dbReference type="SAM" id="MobiDB-lite"/>
    </source>
</evidence>
<reference evidence="3 4" key="2">
    <citation type="submission" date="2020-09" db="EMBL/GenBank/DDBJ databases">
        <authorList>
            <person name="Chen F.-J."/>
            <person name="Lee Y.-T."/>
        </authorList>
    </citation>
    <scope>NUCLEOTIDE SEQUENCE [LARGE SCALE GENOMIC DNA]</scope>
    <source>
        <strain evidence="3 4">AS73</strain>
    </source>
</reference>
<dbReference type="AlphaFoldDB" id="A0A7H2PW48"/>
<accession>A0A7H2PW48</accession>
<reference evidence="4" key="1">
    <citation type="submission" date="2020-09" db="EMBL/GenBank/DDBJ databases">
        <title>Clinical and molecular characterization of Acinetobacter seifertii in Taiwan.</title>
        <authorList>
            <person name="Li L.-H."/>
            <person name="Yang Y.-S."/>
            <person name="Sun J.-R."/>
            <person name="Huang T.-W."/>
            <person name="Huang W.-C."/>
            <person name="Wang Y.-C."/>
            <person name="Kuo T.-H."/>
            <person name="Kuo S.-C."/>
            <person name="Chen T.-L."/>
        </authorList>
    </citation>
    <scope>NUCLEOTIDE SEQUENCE [LARGE SCALE GENOMIC DNA]</scope>
    <source>
        <strain evidence="2 4">AS73</strain>
    </source>
</reference>
<gene>
    <name evidence="2" type="ORF">IC796_09560</name>
    <name evidence="3" type="ORF">IC796_09630</name>
</gene>
<reference evidence="3" key="3">
    <citation type="submission" date="2021-03" db="EMBL/GenBank/DDBJ databases">
        <title>Clinical and molecular characterization of Acinetobacter seifertii in Taiwan.</title>
        <authorList>
            <person name="Li L.-H."/>
            <person name="Yang Y.-S."/>
            <person name="Sun J.-R."/>
            <person name="Huang T.-W."/>
            <person name="Huang W.-C."/>
            <person name="Wang Y.-C."/>
            <person name="Kuo T.-H."/>
            <person name="Kuo S.-C."/>
            <person name="Chen T.-L."/>
        </authorList>
    </citation>
    <scope>NUCLEOTIDE SEQUENCE</scope>
    <source>
        <strain evidence="3">AS73</strain>
    </source>
</reference>
<proteinExistence type="predicted"/>
<feature type="region of interest" description="Disordered" evidence="1">
    <location>
        <begin position="49"/>
        <end position="72"/>
    </location>
</feature>
<sequence>MSQPLFSVGDFVYLKSGGPKMTVTSVSENSKKDGYIISTKWFAGQKISHTRDDQNAFTSEDPNPKKEDVEKK</sequence>
<feature type="compositionally biased region" description="Basic and acidic residues" evidence="1">
    <location>
        <begin position="62"/>
        <end position="72"/>
    </location>
</feature>
<dbReference type="RefSeq" id="WP_151686111.1">
    <property type="nucleotide sequence ID" value="NZ_BKEE01000102.1"/>
</dbReference>
<dbReference type="EMBL" id="CP061561">
    <property type="protein sequence ID" value="QNX07067.1"/>
    <property type="molecule type" value="Genomic_DNA"/>
</dbReference>
<dbReference type="Pfam" id="PF09926">
    <property type="entry name" value="DUF2158"/>
    <property type="match status" value="1"/>
</dbReference>
<protein>
    <submittedName>
        <fullName evidence="3">DUF2158 domain-containing protein</fullName>
    </submittedName>
</protein>
<dbReference type="InterPro" id="IPR019226">
    <property type="entry name" value="DUF2158"/>
</dbReference>